<dbReference type="EMBL" id="UINC01032488">
    <property type="protein sequence ID" value="SVB20227.1"/>
    <property type="molecule type" value="Genomic_DNA"/>
</dbReference>
<dbReference type="PANTHER" id="PTHR36698:SF3">
    <property type="entry name" value="ABC-TYPE TRANSPORT AUXILIARY LIPOPROTEIN COMPONENT DOMAIN-CONTAINING PROTEIN"/>
    <property type="match status" value="1"/>
</dbReference>
<feature type="domain" description="Mce/MlaD" evidence="2">
    <location>
        <begin position="49"/>
        <end position="116"/>
    </location>
</feature>
<name>A0A382C462_9ZZZZ</name>
<keyword evidence="1" id="KW-0472">Membrane</keyword>
<keyword evidence="1" id="KW-1133">Transmembrane helix</keyword>
<proteinExistence type="predicted"/>
<dbReference type="PANTHER" id="PTHR36698">
    <property type="entry name" value="BLL5892 PROTEIN"/>
    <property type="match status" value="1"/>
</dbReference>
<gene>
    <name evidence="3" type="ORF">METZ01_LOCUS173081</name>
</gene>
<dbReference type="AlphaFoldDB" id="A0A382C462"/>
<feature type="non-terminal residue" evidence="3">
    <location>
        <position position="116"/>
    </location>
</feature>
<evidence type="ECO:0000256" key="1">
    <source>
        <dbReference type="SAM" id="Phobius"/>
    </source>
</evidence>
<sequence>METRANHLLVGSFVLLSVVGLLIFVVWFFKSEYDTAYEKYELPFPGGIAGISEGSPVYFQGVSVGQVLEVELSETAHGTVLVTIQVKSDTPVKTDSIGSIDFSGFIKGNYILLSQG</sequence>
<protein>
    <recommendedName>
        <fullName evidence="2">Mce/MlaD domain-containing protein</fullName>
    </recommendedName>
</protein>
<evidence type="ECO:0000259" key="2">
    <source>
        <dbReference type="Pfam" id="PF02470"/>
    </source>
</evidence>
<evidence type="ECO:0000313" key="3">
    <source>
        <dbReference type="EMBL" id="SVB20227.1"/>
    </source>
</evidence>
<feature type="transmembrane region" description="Helical" evidence="1">
    <location>
        <begin position="6"/>
        <end position="29"/>
    </location>
</feature>
<keyword evidence="1" id="KW-0812">Transmembrane</keyword>
<dbReference type="Pfam" id="PF02470">
    <property type="entry name" value="MlaD"/>
    <property type="match status" value="1"/>
</dbReference>
<accession>A0A382C462</accession>
<reference evidence="3" key="1">
    <citation type="submission" date="2018-05" db="EMBL/GenBank/DDBJ databases">
        <authorList>
            <person name="Lanie J.A."/>
            <person name="Ng W.-L."/>
            <person name="Kazmierczak K.M."/>
            <person name="Andrzejewski T.M."/>
            <person name="Davidsen T.M."/>
            <person name="Wayne K.J."/>
            <person name="Tettelin H."/>
            <person name="Glass J.I."/>
            <person name="Rusch D."/>
            <person name="Podicherti R."/>
            <person name="Tsui H.-C.T."/>
            <person name="Winkler M.E."/>
        </authorList>
    </citation>
    <scope>NUCLEOTIDE SEQUENCE</scope>
</reference>
<dbReference type="InterPro" id="IPR003399">
    <property type="entry name" value="Mce/MlaD"/>
</dbReference>
<organism evidence="3">
    <name type="scientific">marine metagenome</name>
    <dbReference type="NCBI Taxonomy" id="408172"/>
    <lineage>
        <taxon>unclassified sequences</taxon>
        <taxon>metagenomes</taxon>
        <taxon>ecological metagenomes</taxon>
    </lineage>
</organism>